<evidence type="ECO:0000256" key="1">
    <source>
        <dbReference type="SAM" id="MobiDB-lite"/>
    </source>
</evidence>
<dbReference type="InParanoid" id="A0A3N4L9B5"/>
<accession>A0A3N4L9B5</accession>
<protein>
    <recommendedName>
        <fullName evidence="4">Myb-like domain-containing protein</fullName>
    </recommendedName>
</protein>
<dbReference type="AlphaFoldDB" id="A0A3N4L9B5"/>
<gene>
    <name evidence="2" type="ORF">L211DRAFT_898343</name>
</gene>
<feature type="compositionally biased region" description="Low complexity" evidence="1">
    <location>
        <begin position="178"/>
        <end position="189"/>
    </location>
</feature>
<keyword evidence="3" id="KW-1185">Reference proteome</keyword>
<reference evidence="2 3" key="1">
    <citation type="journal article" date="2018" name="Nat. Ecol. Evol.">
        <title>Pezizomycetes genomes reveal the molecular basis of ectomycorrhizal truffle lifestyle.</title>
        <authorList>
            <person name="Murat C."/>
            <person name="Payen T."/>
            <person name="Noel B."/>
            <person name="Kuo A."/>
            <person name="Morin E."/>
            <person name="Chen J."/>
            <person name="Kohler A."/>
            <person name="Krizsan K."/>
            <person name="Balestrini R."/>
            <person name="Da Silva C."/>
            <person name="Montanini B."/>
            <person name="Hainaut M."/>
            <person name="Levati E."/>
            <person name="Barry K.W."/>
            <person name="Belfiori B."/>
            <person name="Cichocki N."/>
            <person name="Clum A."/>
            <person name="Dockter R.B."/>
            <person name="Fauchery L."/>
            <person name="Guy J."/>
            <person name="Iotti M."/>
            <person name="Le Tacon F."/>
            <person name="Lindquist E.A."/>
            <person name="Lipzen A."/>
            <person name="Malagnac F."/>
            <person name="Mello A."/>
            <person name="Molinier V."/>
            <person name="Miyauchi S."/>
            <person name="Poulain J."/>
            <person name="Riccioni C."/>
            <person name="Rubini A."/>
            <person name="Sitrit Y."/>
            <person name="Splivallo R."/>
            <person name="Traeger S."/>
            <person name="Wang M."/>
            <person name="Zifcakova L."/>
            <person name="Wipf D."/>
            <person name="Zambonelli A."/>
            <person name="Paolocci F."/>
            <person name="Nowrousian M."/>
            <person name="Ottonello S."/>
            <person name="Baldrian P."/>
            <person name="Spatafora J.W."/>
            <person name="Henrissat B."/>
            <person name="Nagy L.G."/>
            <person name="Aury J.M."/>
            <person name="Wincker P."/>
            <person name="Grigoriev I.V."/>
            <person name="Bonfante P."/>
            <person name="Martin F.M."/>
        </authorList>
    </citation>
    <scope>NUCLEOTIDE SEQUENCE [LARGE SCALE GENOMIC DNA]</scope>
    <source>
        <strain evidence="2 3">ATCC MYA-4762</strain>
    </source>
</reference>
<evidence type="ECO:0000313" key="2">
    <source>
        <dbReference type="EMBL" id="RPB19206.1"/>
    </source>
</evidence>
<dbReference type="OrthoDB" id="5421421at2759"/>
<dbReference type="Proteomes" id="UP000267821">
    <property type="component" value="Unassembled WGS sequence"/>
</dbReference>
<dbReference type="EMBL" id="ML121595">
    <property type="protein sequence ID" value="RPB19206.1"/>
    <property type="molecule type" value="Genomic_DNA"/>
</dbReference>
<organism evidence="2 3">
    <name type="scientific">Terfezia boudieri ATCC MYA-4762</name>
    <dbReference type="NCBI Taxonomy" id="1051890"/>
    <lineage>
        <taxon>Eukaryota</taxon>
        <taxon>Fungi</taxon>
        <taxon>Dikarya</taxon>
        <taxon>Ascomycota</taxon>
        <taxon>Pezizomycotina</taxon>
        <taxon>Pezizomycetes</taxon>
        <taxon>Pezizales</taxon>
        <taxon>Pezizaceae</taxon>
        <taxon>Terfezia</taxon>
    </lineage>
</organism>
<name>A0A3N4L9B5_9PEZI</name>
<evidence type="ECO:0000313" key="3">
    <source>
        <dbReference type="Proteomes" id="UP000267821"/>
    </source>
</evidence>
<feature type="region of interest" description="Disordered" evidence="1">
    <location>
        <begin position="143"/>
        <end position="190"/>
    </location>
</feature>
<evidence type="ECO:0008006" key="4">
    <source>
        <dbReference type="Google" id="ProtNLM"/>
    </source>
</evidence>
<proteinExistence type="predicted"/>
<sequence length="264" mass="29316">MDKLAHCGSVGSDPTLLYAQNTVGFSYSSLDVDCHNYNETPMTTAPPSPYSVYPAFSYDIEELGLRIKTEQDLVSMDYPQVHHLREGTADPWMHSPQSLKTQSGATPVPLHEITDWSKITPPISPDHYDQSSEHVHVPEGLCIPFVPSKGRKRRSTSGSGRTQARNSRNASKILPELSSPGPGAASPGSNSIEDSIMYQLLYELREKRQLSWKACAEVIKEHGKAYKVPALQMRYKRLKEKALAWGPEDSPNVTRTLSSYGIET</sequence>